<dbReference type="GO" id="GO:0000703">
    <property type="term" value="F:oxidized pyrimidine nucleobase lesion DNA N-glycosylase activity"/>
    <property type="evidence" value="ECO:0007669"/>
    <property type="project" value="TreeGrafter"/>
</dbReference>
<dbReference type="SUPFAM" id="SSF52141">
    <property type="entry name" value="Uracil-DNA glycosylase-like"/>
    <property type="match status" value="1"/>
</dbReference>
<dbReference type="PANTHER" id="PTHR13235">
    <property type="entry name" value="SINGLE-STRAND SELECTIVE MONOFUNCTIONAL URACIL DNA GLYCOSYLASE"/>
    <property type="match status" value="1"/>
</dbReference>
<dbReference type="PANTHER" id="PTHR13235:SF2">
    <property type="entry name" value="SINGLE-STRAND SELECTIVE MONOFUNCTIONAL URACIL DNA GLYCOSYLASE"/>
    <property type="match status" value="1"/>
</dbReference>
<dbReference type="InterPro" id="IPR036895">
    <property type="entry name" value="Uracil-DNA_glycosylase-like_sf"/>
</dbReference>
<keyword evidence="2" id="KW-0227">DNA damage</keyword>
<proteinExistence type="inferred from homology"/>
<dbReference type="RefSeq" id="WP_200272771.1">
    <property type="nucleotide sequence ID" value="NZ_JAENIJ010000032.1"/>
</dbReference>
<keyword evidence="3" id="KW-0378">Hydrolase</keyword>
<dbReference type="GO" id="GO:0017065">
    <property type="term" value="F:single-strand selective uracil DNA N-glycosylase activity"/>
    <property type="evidence" value="ECO:0007669"/>
    <property type="project" value="InterPro"/>
</dbReference>
<organism evidence="7 8">
    <name type="scientific">Luteolibacter pohnpeiensis</name>
    <dbReference type="NCBI Taxonomy" id="454153"/>
    <lineage>
        <taxon>Bacteria</taxon>
        <taxon>Pseudomonadati</taxon>
        <taxon>Verrucomicrobiota</taxon>
        <taxon>Verrucomicrobiia</taxon>
        <taxon>Verrucomicrobiales</taxon>
        <taxon>Verrucomicrobiaceae</taxon>
        <taxon>Luteolibacter</taxon>
    </lineage>
</organism>
<dbReference type="EMBL" id="JAENIJ010000032">
    <property type="protein sequence ID" value="MBK1884014.1"/>
    <property type="molecule type" value="Genomic_DNA"/>
</dbReference>
<dbReference type="Pfam" id="PF03167">
    <property type="entry name" value="UDG"/>
    <property type="match status" value="1"/>
</dbReference>
<dbReference type="Proteomes" id="UP000603141">
    <property type="component" value="Unassembled WGS sequence"/>
</dbReference>
<keyword evidence="4 7" id="KW-0238">DNA-binding</keyword>
<evidence type="ECO:0000313" key="7">
    <source>
        <dbReference type="EMBL" id="MBK1884014.1"/>
    </source>
</evidence>
<dbReference type="FunFam" id="3.40.470.10:FF:000005">
    <property type="entry name" value="Single-strand selective monofunctional uracil DNA glycosylase"/>
    <property type="match status" value="1"/>
</dbReference>
<evidence type="ECO:0000259" key="6">
    <source>
        <dbReference type="Pfam" id="PF03167"/>
    </source>
</evidence>
<evidence type="ECO:0000256" key="4">
    <source>
        <dbReference type="ARBA" id="ARBA00023125"/>
    </source>
</evidence>
<accession>A0A934VXZ6</accession>
<feature type="domain" description="Uracil-DNA glycosylase-like" evidence="6">
    <location>
        <begin position="48"/>
        <end position="225"/>
    </location>
</feature>
<protein>
    <submittedName>
        <fullName evidence="7">Single-stranded DNA-binding protein</fullName>
    </submittedName>
</protein>
<reference evidence="7" key="1">
    <citation type="submission" date="2021-01" db="EMBL/GenBank/DDBJ databases">
        <title>Modified the classification status of verrucomicrobia.</title>
        <authorList>
            <person name="Feng X."/>
        </authorList>
    </citation>
    <scope>NUCLEOTIDE SEQUENCE</scope>
    <source>
        <strain evidence="7">KCTC 22041</strain>
    </source>
</reference>
<gene>
    <name evidence="7" type="ORF">JIN85_16460</name>
</gene>
<dbReference type="CDD" id="cd19374">
    <property type="entry name" value="UDG-F3_SMUG1-like"/>
    <property type="match status" value="1"/>
</dbReference>
<evidence type="ECO:0000256" key="5">
    <source>
        <dbReference type="ARBA" id="ARBA00023204"/>
    </source>
</evidence>
<dbReference type="GO" id="GO:0006284">
    <property type="term" value="P:base-excision repair"/>
    <property type="evidence" value="ECO:0007669"/>
    <property type="project" value="InterPro"/>
</dbReference>
<evidence type="ECO:0000256" key="1">
    <source>
        <dbReference type="ARBA" id="ARBA00007889"/>
    </source>
</evidence>
<comment type="similarity">
    <text evidence="1">Belongs to the uracil-DNA glycosylase (UDG) superfamily. SMUG1 family.</text>
</comment>
<dbReference type="AlphaFoldDB" id="A0A934VXZ6"/>
<dbReference type="InterPro" id="IPR039134">
    <property type="entry name" value="SMUG1"/>
</dbReference>
<evidence type="ECO:0000256" key="3">
    <source>
        <dbReference type="ARBA" id="ARBA00022801"/>
    </source>
</evidence>
<dbReference type="Gene3D" id="3.40.470.10">
    <property type="entry name" value="Uracil-DNA glycosylase-like domain"/>
    <property type="match status" value="1"/>
</dbReference>
<dbReference type="GO" id="GO:0003677">
    <property type="term" value="F:DNA binding"/>
    <property type="evidence" value="ECO:0007669"/>
    <property type="project" value="UniProtKB-KW"/>
</dbReference>
<keyword evidence="5" id="KW-0234">DNA repair</keyword>
<evidence type="ECO:0000313" key="8">
    <source>
        <dbReference type="Proteomes" id="UP000603141"/>
    </source>
</evidence>
<keyword evidence="8" id="KW-1185">Reference proteome</keyword>
<name>A0A934VXZ6_9BACT</name>
<evidence type="ECO:0000256" key="2">
    <source>
        <dbReference type="ARBA" id="ARBA00022763"/>
    </source>
</evidence>
<dbReference type="InterPro" id="IPR005122">
    <property type="entry name" value="Uracil-DNA_glycosylase-like"/>
</dbReference>
<comment type="caution">
    <text evidence="7">The sequence shown here is derived from an EMBL/GenBank/DDBJ whole genome shotgun (WGS) entry which is preliminary data.</text>
</comment>
<sequence>MRAVSKLIKAARVLTDELRDLEFPAPVAYTYLPLEYAWKPHEDYLKKFGSGKKRVLFLGMNPGPFGMAQTGVPFGEIAAVKDWMGIQGEVGKPAHEHPKRPIEGFACQRSEVSGRRLWGLFQDRFGTADAFFEDHFVTNYCPLVWMSATGANLTPDKIAAASMVEVEGACLRHLASTILALQPEFLIGVGAFAEQRIRTAAETVGSKASIGKVLHPSPASPAANRGWAEAATKQLLAQGVWA</sequence>